<dbReference type="HOGENOM" id="CLU_1549574_0_0_1"/>
<gene>
    <name evidence="1" type="ORF">SINV_04945</name>
</gene>
<dbReference type="AlphaFoldDB" id="E9JC88"/>
<protein>
    <submittedName>
        <fullName evidence="1">Uncharacterized protein</fullName>
    </submittedName>
</protein>
<evidence type="ECO:0000313" key="1">
    <source>
        <dbReference type="EMBL" id="EFZ09565.1"/>
    </source>
</evidence>
<organism>
    <name type="scientific">Solenopsis invicta</name>
    <name type="common">Red imported fire ant</name>
    <name type="synonym">Solenopsis wagneri</name>
    <dbReference type="NCBI Taxonomy" id="13686"/>
    <lineage>
        <taxon>Eukaryota</taxon>
        <taxon>Metazoa</taxon>
        <taxon>Ecdysozoa</taxon>
        <taxon>Arthropoda</taxon>
        <taxon>Hexapoda</taxon>
        <taxon>Insecta</taxon>
        <taxon>Pterygota</taxon>
        <taxon>Neoptera</taxon>
        <taxon>Endopterygota</taxon>
        <taxon>Hymenoptera</taxon>
        <taxon>Apocrita</taxon>
        <taxon>Aculeata</taxon>
        <taxon>Formicoidea</taxon>
        <taxon>Formicidae</taxon>
        <taxon>Myrmicinae</taxon>
        <taxon>Solenopsis</taxon>
    </lineage>
</organism>
<feature type="non-terminal residue" evidence="1">
    <location>
        <position position="173"/>
    </location>
</feature>
<accession>E9JC88</accession>
<name>E9JC88_SOLIN</name>
<dbReference type="EMBL" id="GL771754">
    <property type="protein sequence ID" value="EFZ09565.1"/>
    <property type="molecule type" value="Genomic_DNA"/>
</dbReference>
<sequence length="173" mass="19401">MILIADEENEMRAMIARFERYIKGKGLIVNAGKSKMMRFWNGGEEGRKELKGRRRIGDGKGSKKGDDNCGTSLGDRKEKVWKVLGKKGMAFRCISLNGDGVRCRDLGMEREGSSGEDAGKIFEVGIGGKLRVPGYLLRKELSRDKLRTRAGRKAWGFEKKLAEERGSELARRC</sequence>
<reference evidence="1" key="1">
    <citation type="journal article" date="2011" name="Proc. Natl. Acad. Sci. U.S.A.">
        <title>The genome of the fire ant Solenopsis invicta.</title>
        <authorList>
            <person name="Wurm Y."/>
            <person name="Wang J."/>
            <person name="Riba-Grognuz O."/>
            <person name="Corona M."/>
            <person name="Nygaard S."/>
            <person name="Hunt B.G."/>
            <person name="Ingram K.K."/>
            <person name="Falquet L."/>
            <person name="Nipitwattanaphon M."/>
            <person name="Gotzek D."/>
            <person name="Dijkstra M.B."/>
            <person name="Oettler J."/>
            <person name="Comtesse F."/>
            <person name="Shih C.J."/>
            <person name="Wu W.J."/>
            <person name="Yang C.C."/>
            <person name="Thomas J."/>
            <person name="Beaudoing E."/>
            <person name="Pradervand S."/>
            <person name="Flegel V."/>
            <person name="Cook E.D."/>
            <person name="Fabbretti R."/>
            <person name="Stockinger H."/>
            <person name="Long L."/>
            <person name="Farmerie W.G."/>
            <person name="Oakey J."/>
            <person name="Boomsma J.J."/>
            <person name="Pamilo P."/>
            <person name="Yi S.V."/>
            <person name="Heinze J."/>
            <person name="Goodisman M.A."/>
            <person name="Farinelli L."/>
            <person name="Harshman K."/>
            <person name="Hulo N."/>
            <person name="Cerutti L."/>
            <person name="Xenarios I."/>
            <person name="Shoemaker D."/>
            <person name="Keller L."/>
        </authorList>
    </citation>
    <scope>NUCLEOTIDE SEQUENCE [LARGE SCALE GENOMIC DNA]</scope>
</reference>
<proteinExistence type="predicted"/>